<dbReference type="GO" id="GO:0034605">
    <property type="term" value="P:cellular response to heat"/>
    <property type="evidence" value="ECO:0007669"/>
    <property type="project" value="TreeGrafter"/>
</dbReference>
<keyword evidence="2" id="KW-0067">ATP-binding</keyword>
<dbReference type="EMBL" id="CDMY01000431">
    <property type="protein sequence ID" value="CEM12046.1"/>
    <property type="molecule type" value="Genomic_DNA"/>
</dbReference>
<gene>
    <name evidence="5" type="ORF">Vbra_9142</name>
</gene>
<proteinExistence type="predicted"/>
<dbReference type="InterPro" id="IPR003959">
    <property type="entry name" value="ATPase_AAA_core"/>
</dbReference>
<feature type="compositionally biased region" description="Low complexity" evidence="3">
    <location>
        <begin position="54"/>
        <end position="75"/>
    </location>
</feature>
<evidence type="ECO:0000256" key="3">
    <source>
        <dbReference type="SAM" id="MobiDB-lite"/>
    </source>
</evidence>
<dbReference type="SUPFAM" id="SSF52540">
    <property type="entry name" value="P-loop containing nucleoside triphosphate hydrolases"/>
    <property type="match status" value="1"/>
</dbReference>
<dbReference type="OrthoDB" id="447014at2759"/>
<name>A0A0G4FFQ2_VITBC</name>
<dbReference type="PhylomeDB" id="A0A0G4FFQ2"/>
<dbReference type="PANTHER" id="PTHR11638:SF18">
    <property type="entry name" value="HEAT SHOCK PROTEIN 104"/>
    <property type="match status" value="1"/>
</dbReference>
<dbReference type="InParanoid" id="A0A0G4FFQ2"/>
<evidence type="ECO:0000313" key="5">
    <source>
        <dbReference type="EMBL" id="CEM12046.1"/>
    </source>
</evidence>
<evidence type="ECO:0000259" key="4">
    <source>
        <dbReference type="Pfam" id="PF00004"/>
    </source>
</evidence>
<organism evidence="5 6">
    <name type="scientific">Vitrella brassicaformis (strain CCMP3155)</name>
    <dbReference type="NCBI Taxonomy" id="1169540"/>
    <lineage>
        <taxon>Eukaryota</taxon>
        <taxon>Sar</taxon>
        <taxon>Alveolata</taxon>
        <taxon>Colpodellida</taxon>
        <taxon>Vitrellaceae</taxon>
        <taxon>Vitrella</taxon>
    </lineage>
</organism>
<evidence type="ECO:0000313" key="6">
    <source>
        <dbReference type="Proteomes" id="UP000041254"/>
    </source>
</evidence>
<keyword evidence="6" id="KW-1185">Reference proteome</keyword>
<dbReference type="GO" id="GO:0016887">
    <property type="term" value="F:ATP hydrolysis activity"/>
    <property type="evidence" value="ECO:0007669"/>
    <property type="project" value="InterPro"/>
</dbReference>
<accession>A0A0G4FFQ2</accession>
<dbReference type="VEuPathDB" id="CryptoDB:Vbra_9142"/>
<dbReference type="AlphaFoldDB" id="A0A0G4FFQ2"/>
<dbReference type="InterPro" id="IPR027417">
    <property type="entry name" value="P-loop_NTPase"/>
</dbReference>
<sequence length="272" mass="30013">MQEQHAFVQPPAPPALGPPPISKLRPLPPPTALDKWRRRKPRQRLLPNATGQGPATSPSSPILPASSVSASPLSSRPEESPCVPSPEFRGDFVSGDVPDSLKNRRLVALDMGAMIEGAELRGEFEKRLETVLKEVEEAEGMIVMFIDEIHTIVGAGAAREGTMDAANLLKRDLEADNTRKSKGMSDAQMNVLLEMKLRHAEKDNIMANQRGILRRPTSSRVFMCVGEQSADDNFELHCIVPPIAHRRWITVSLLYLRCTYFIHACPRQPAAA</sequence>
<protein>
    <recommendedName>
        <fullName evidence="4">ATPase AAA-type core domain-containing protein</fullName>
    </recommendedName>
</protein>
<evidence type="ECO:0000256" key="1">
    <source>
        <dbReference type="ARBA" id="ARBA00022741"/>
    </source>
</evidence>
<feature type="region of interest" description="Disordered" evidence="3">
    <location>
        <begin position="1"/>
        <end position="96"/>
    </location>
</feature>
<dbReference type="InterPro" id="IPR050130">
    <property type="entry name" value="ClpA_ClpB"/>
</dbReference>
<dbReference type="PANTHER" id="PTHR11638">
    <property type="entry name" value="ATP-DEPENDENT CLP PROTEASE"/>
    <property type="match status" value="1"/>
</dbReference>
<dbReference type="Pfam" id="PF00004">
    <property type="entry name" value="AAA"/>
    <property type="match status" value="1"/>
</dbReference>
<dbReference type="Gene3D" id="3.40.50.300">
    <property type="entry name" value="P-loop containing nucleotide triphosphate hydrolases"/>
    <property type="match status" value="1"/>
</dbReference>
<evidence type="ECO:0000256" key="2">
    <source>
        <dbReference type="ARBA" id="ARBA00022840"/>
    </source>
</evidence>
<feature type="compositionally biased region" description="Pro residues" evidence="3">
    <location>
        <begin position="10"/>
        <end position="31"/>
    </location>
</feature>
<dbReference type="STRING" id="1169540.A0A0G4FFQ2"/>
<keyword evidence="1" id="KW-0547">Nucleotide-binding</keyword>
<feature type="domain" description="ATPase AAA-type core" evidence="4">
    <location>
        <begin position="115"/>
        <end position="179"/>
    </location>
</feature>
<reference evidence="5 6" key="1">
    <citation type="submission" date="2014-11" db="EMBL/GenBank/DDBJ databases">
        <authorList>
            <person name="Zhu J."/>
            <person name="Qi W."/>
            <person name="Song R."/>
        </authorList>
    </citation>
    <scope>NUCLEOTIDE SEQUENCE [LARGE SCALE GENOMIC DNA]</scope>
</reference>
<dbReference type="Proteomes" id="UP000041254">
    <property type="component" value="Unassembled WGS sequence"/>
</dbReference>
<dbReference type="GO" id="GO:0005737">
    <property type="term" value="C:cytoplasm"/>
    <property type="evidence" value="ECO:0007669"/>
    <property type="project" value="TreeGrafter"/>
</dbReference>
<dbReference type="GO" id="GO:0005524">
    <property type="term" value="F:ATP binding"/>
    <property type="evidence" value="ECO:0007669"/>
    <property type="project" value="UniProtKB-KW"/>
</dbReference>